<protein>
    <submittedName>
        <fullName evidence="1">YqzE family protein</fullName>
    </submittedName>
</protein>
<dbReference type="Proteomes" id="UP000661691">
    <property type="component" value="Unassembled WGS sequence"/>
</dbReference>
<sequence length="66" mass="8388">MSFKDWFQYLLERFVWYLETPKGERKEIKQQNKQPWTYQWFGMMPFAMKMFVRKQKGRMRGRLSEK</sequence>
<dbReference type="EMBL" id="JACXAH010000002">
    <property type="protein sequence ID" value="MBD1371225.1"/>
    <property type="molecule type" value="Genomic_DNA"/>
</dbReference>
<keyword evidence="2" id="KW-1185">Reference proteome</keyword>
<dbReference type="AlphaFoldDB" id="A0A926N9V6"/>
<proteinExistence type="predicted"/>
<name>A0A926N9V6_9BACL</name>
<comment type="caution">
    <text evidence="1">The sequence shown here is derived from an EMBL/GenBank/DDBJ whole genome shotgun (WGS) entry which is preliminary data.</text>
</comment>
<organism evidence="1 2">
    <name type="scientific">Polycladospora coralii</name>
    <dbReference type="NCBI Taxonomy" id="2771432"/>
    <lineage>
        <taxon>Bacteria</taxon>
        <taxon>Bacillati</taxon>
        <taxon>Bacillota</taxon>
        <taxon>Bacilli</taxon>
        <taxon>Bacillales</taxon>
        <taxon>Thermoactinomycetaceae</taxon>
        <taxon>Polycladospora</taxon>
    </lineage>
</organism>
<dbReference type="InterPro" id="IPR025622">
    <property type="entry name" value="YqzE"/>
</dbReference>
<reference evidence="1" key="1">
    <citation type="submission" date="2020-09" db="EMBL/GenBank/DDBJ databases">
        <title>A novel bacterium of genus Hazenella, isolated from South China Sea.</title>
        <authorList>
            <person name="Huang H."/>
            <person name="Mo K."/>
            <person name="Hu Y."/>
        </authorList>
    </citation>
    <scope>NUCLEOTIDE SEQUENCE</scope>
    <source>
        <strain evidence="1">IB182357</strain>
    </source>
</reference>
<gene>
    <name evidence="1" type="ORF">IC620_02485</name>
</gene>
<dbReference type="RefSeq" id="WP_191138892.1">
    <property type="nucleotide sequence ID" value="NZ_JACXAG020000002.1"/>
</dbReference>
<dbReference type="Pfam" id="PF14038">
    <property type="entry name" value="YqzE"/>
    <property type="match status" value="1"/>
</dbReference>
<evidence type="ECO:0000313" key="1">
    <source>
        <dbReference type="EMBL" id="MBD1371225.1"/>
    </source>
</evidence>
<accession>A0A926N9V6</accession>
<evidence type="ECO:0000313" key="2">
    <source>
        <dbReference type="Proteomes" id="UP000661691"/>
    </source>
</evidence>